<evidence type="ECO:0000256" key="1">
    <source>
        <dbReference type="SAM" id="Phobius"/>
    </source>
</evidence>
<organism evidence="2 3">
    <name type="scientific">Artemisia annua</name>
    <name type="common">Sweet wormwood</name>
    <dbReference type="NCBI Taxonomy" id="35608"/>
    <lineage>
        <taxon>Eukaryota</taxon>
        <taxon>Viridiplantae</taxon>
        <taxon>Streptophyta</taxon>
        <taxon>Embryophyta</taxon>
        <taxon>Tracheophyta</taxon>
        <taxon>Spermatophyta</taxon>
        <taxon>Magnoliopsida</taxon>
        <taxon>eudicotyledons</taxon>
        <taxon>Gunneridae</taxon>
        <taxon>Pentapetalae</taxon>
        <taxon>asterids</taxon>
        <taxon>campanulids</taxon>
        <taxon>Asterales</taxon>
        <taxon>Asteraceae</taxon>
        <taxon>Asteroideae</taxon>
        <taxon>Anthemideae</taxon>
        <taxon>Artemisiinae</taxon>
        <taxon>Artemisia</taxon>
    </lineage>
</organism>
<keyword evidence="1" id="KW-0472">Membrane</keyword>
<evidence type="ECO:0000313" key="3">
    <source>
        <dbReference type="Proteomes" id="UP000245207"/>
    </source>
</evidence>
<comment type="caution">
    <text evidence="2">The sequence shown here is derived from an EMBL/GenBank/DDBJ whole genome shotgun (WGS) entry which is preliminary data.</text>
</comment>
<reference evidence="2 3" key="1">
    <citation type="journal article" date="2018" name="Mol. Plant">
        <title>The genome of Artemisia annua provides insight into the evolution of Asteraceae family and artemisinin biosynthesis.</title>
        <authorList>
            <person name="Shen Q."/>
            <person name="Zhang L."/>
            <person name="Liao Z."/>
            <person name="Wang S."/>
            <person name="Yan T."/>
            <person name="Shi P."/>
            <person name="Liu M."/>
            <person name="Fu X."/>
            <person name="Pan Q."/>
            <person name="Wang Y."/>
            <person name="Lv Z."/>
            <person name="Lu X."/>
            <person name="Zhang F."/>
            <person name="Jiang W."/>
            <person name="Ma Y."/>
            <person name="Chen M."/>
            <person name="Hao X."/>
            <person name="Li L."/>
            <person name="Tang Y."/>
            <person name="Lv G."/>
            <person name="Zhou Y."/>
            <person name="Sun X."/>
            <person name="Brodelius P.E."/>
            <person name="Rose J.K.C."/>
            <person name="Tang K."/>
        </authorList>
    </citation>
    <scope>NUCLEOTIDE SEQUENCE [LARGE SCALE GENOMIC DNA]</scope>
    <source>
        <strain evidence="3">cv. Huhao1</strain>
        <tissue evidence="2">Leaf</tissue>
    </source>
</reference>
<proteinExistence type="predicted"/>
<evidence type="ECO:0000313" key="2">
    <source>
        <dbReference type="EMBL" id="PWA41513.1"/>
    </source>
</evidence>
<dbReference type="Proteomes" id="UP000245207">
    <property type="component" value="Unassembled WGS sequence"/>
</dbReference>
<accession>A0A2U1KXP6</accession>
<dbReference type="OrthoDB" id="2441647at2759"/>
<gene>
    <name evidence="2" type="ORF">CTI12_AA537150</name>
</gene>
<name>A0A2U1KXP6_ARTAN</name>
<feature type="transmembrane region" description="Helical" evidence="1">
    <location>
        <begin position="277"/>
        <end position="294"/>
    </location>
</feature>
<dbReference type="STRING" id="35608.A0A2U1KXP6"/>
<keyword evidence="1" id="KW-0812">Transmembrane</keyword>
<keyword evidence="1" id="KW-1133">Transmembrane helix</keyword>
<feature type="transmembrane region" description="Helical" evidence="1">
    <location>
        <begin position="249"/>
        <end position="271"/>
    </location>
</feature>
<keyword evidence="3" id="KW-1185">Reference proteome</keyword>
<protein>
    <submittedName>
        <fullName evidence="2">Beige/BEACH/WD domain containing protein</fullName>
    </submittedName>
</protein>
<dbReference type="AlphaFoldDB" id="A0A2U1KXP6"/>
<dbReference type="EMBL" id="PKPP01013032">
    <property type="protein sequence ID" value="PWA41513.1"/>
    <property type="molecule type" value="Genomic_DNA"/>
</dbReference>
<sequence>MVLHFLNFGQTLARTQFLCSSLSLPVPQGQPQQERDEEVHGLDAPDVDLLDLSISDIDGSLQTNDYNFHEDSEHVNSATEGGPRDCLHQILVFFPHERLAVQVQEKLIHNAITSMKAAVLLQHWTQHCPSSNQNFYIDQSGCICEKETEDEVSFIDQALGVTRDFSMSMDSQSKLASSWGATTKAHTGGRASAYNGGAWVKEKLVTVGSYTFSDFFGYNTANSSSFCTRQTPLLFATRLLWNSALNGRIGSFLTGVRIALMGVFGLFLKWLQEVEDSLLFVLFLLLNPGIRFWFTSSLERIKEMLVATLAESSMSLSDFIIESLIDKLEQKTVGSDKKIKELETLIHIKDEALDGVSITGSNTHISHKLRLEDLVYKPYCLAFKFHNWIKYPYRFICFVTNWAYGFSKEFTKMRSWVKAVQGIPSLLRDCQQGESSSIDKSVLCESIENVISKDISLNQTNNVVGIDRSVLYKSIENVINEDVSLNQTNNVVEMPSTTAIDNLQCTNEGITEDNELQDCNDDMEFEYNDYVKGISKGI</sequence>